<dbReference type="CDD" id="cd00229">
    <property type="entry name" value="SGNH_hydrolase"/>
    <property type="match status" value="1"/>
</dbReference>
<accession>A0AB33UCA3</accession>
<organism evidence="2 3">
    <name type="scientific">Streptococcus suis</name>
    <dbReference type="NCBI Taxonomy" id="1307"/>
    <lineage>
        <taxon>Bacteria</taxon>
        <taxon>Bacillati</taxon>
        <taxon>Bacillota</taxon>
        <taxon>Bacilli</taxon>
        <taxon>Lactobacillales</taxon>
        <taxon>Streptococcaceae</taxon>
        <taxon>Streptococcus</taxon>
    </lineage>
</organism>
<dbReference type="Proteomes" id="UP000071601">
    <property type="component" value="Unassembled WGS sequence"/>
</dbReference>
<dbReference type="SUPFAM" id="SSF52266">
    <property type="entry name" value="SGNH hydrolase"/>
    <property type="match status" value="1"/>
</dbReference>
<protein>
    <submittedName>
        <fullName evidence="2">Phage tail fiber</fullName>
    </submittedName>
</protein>
<dbReference type="AlphaFoldDB" id="A0AB33UCA3"/>
<dbReference type="Gene3D" id="3.40.50.1110">
    <property type="entry name" value="SGNH hydrolase"/>
    <property type="match status" value="1"/>
</dbReference>
<dbReference type="InterPro" id="IPR051532">
    <property type="entry name" value="Ester_Hydrolysis_Enzymes"/>
</dbReference>
<gene>
    <name evidence="2" type="ORF">ERS132525_01185</name>
</gene>
<evidence type="ECO:0000313" key="2">
    <source>
        <dbReference type="EMBL" id="CYX54080.1"/>
    </source>
</evidence>
<evidence type="ECO:0000313" key="3">
    <source>
        <dbReference type="Proteomes" id="UP000071601"/>
    </source>
</evidence>
<dbReference type="InterPro" id="IPR036514">
    <property type="entry name" value="SGNH_hydro_sf"/>
</dbReference>
<dbReference type="RefSeq" id="WP_044684583.1">
    <property type="nucleotide sequence ID" value="NZ_CEGZ01000015.1"/>
</dbReference>
<reference evidence="2 3" key="1">
    <citation type="submission" date="2016-02" db="EMBL/GenBank/DDBJ databases">
        <authorList>
            <consortium name="Pathogen Informatics"/>
        </authorList>
    </citation>
    <scope>NUCLEOTIDE SEQUENCE [LARGE SCALE GENOMIC DNA]</scope>
    <source>
        <strain evidence="2 3">SS985</strain>
    </source>
</reference>
<proteinExistence type="predicted"/>
<dbReference type="InterPro" id="IPR013830">
    <property type="entry name" value="SGNH_hydro"/>
</dbReference>
<evidence type="ECO:0000259" key="1">
    <source>
        <dbReference type="Pfam" id="PF13472"/>
    </source>
</evidence>
<comment type="caution">
    <text evidence="2">The sequence shown here is derived from an EMBL/GenBank/DDBJ whole genome shotgun (WGS) entry which is preliminary data.</text>
</comment>
<sequence>MGIDNHLKVIKEGVFGRDVRQAIHDGIQQAYDDATANGNANMEVAKARGTEATLEDRLQSMDGKISQTTTDITRTEARIDDLIANAGNGTVPSELTDMRVVSDGTTYPTAGTAVRKIDDKIMASLEKNSIQLPQFNDGTFVQYSDGRVGTLGDSQIATTTAEFVDVGKFNSIMISNFVFLKDNSAGLAFYDANKSFIKGLKYSDFKDKSLTVPTNAKYIKFSVPTVSKTTVKVFGFLDESALFELTNLGILNTKDSVTEYNATFIDKSKNIFDVSTITRGVYVRNADGSTASNSSFSASDYIPIDPGQVYTKNFVNQGAFYDANKQYIVGFDGFSVNVAQVKQTITAPNNARFVRISLANTQVSLTQLEEGSEMTAFEPFGYSIKPELIEKHIVSSGRGQSKNIADLLVSSNKTIKIKLIGDSITHGYGGTGYVQDGEQIIAGGRWNVNTKGYCWANLLKKDLESRFNCTVTNFGCSGAASPDLVSGITDLIKDDDDVVVCQIGTNNRGDGDIQRFEYLAGDLEFIYQYCQSRNIKFIPMIAPPASQKNESTKSQHMEDVAHIISSFAQKHNLEYINNFRHLSEYCELKDIAIDTLLMDGLHPSDRGYELMYRHITRELGLDPKIKQATW</sequence>
<dbReference type="GO" id="GO:0004622">
    <property type="term" value="F:phosphatidylcholine lysophospholipase activity"/>
    <property type="evidence" value="ECO:0007669"/>
    <property type="project" value="TreeGrafter"/>
</dbReference>
<dbReference type="Pfam" id="PF13472">
    <property type="entry name" value="Lipase_GDSL_2"/>
    <property type="match status" value="1"/>
</dbReference>
<dbReference type="EMBL" id="FILR01000010">
    <property type="protein sequence ID" value="CYX54080.1"/>
    <property type="molecule type" value="Genomic_DNA"/>
</dbReference>
<name>A0AB33UCA3_STRSU</name>
<dbReference type="PANTHER" id="PTHR30383:SF5">
    <property type="entry name" value="SGNH HYDROLASE-TYPE ESTERASE DOMAIN-CONTAINING PROTEIN"/>
    <property type="match status" value="1"/>
</dbReference>
<dbReference type="PANTHER" id="PTHR30383">
    <property type="entry name" value="THIOESTERASE 1/PROTEASE 1/LYSOPHOSPHOLIPASE L1"/>
    <property type="match status" value="1"/>
</dbReference>
<feature type="domain" description="SGNH hydrolase-type esterase" evidence="1">
    <location>
        <begin position="419"/>
        <end position="610"/>
    </location>
</feature>